<gene>
    <name evidence="1" type="ORF">G3446_22145</name>
</gene>
<dbReference type="InterPro" id="IPR021284">
    <property type="entry name" value="DUF2750"/>
</dbReference>
<evidence type="ECO:0000313" key="2">
    <source>
        <dbReference type="Proteomes" id="UP000483379"/>
    </source>
</evidence>
<comment type="caution">
    <text evidence="1">The sequence shown here is derived from an EMBL/GenBank/DDBJ whole genome shotgun (WGS) entry which is preliminary data.</text>
</comment>
<name>A0A6M0K405_9GAMM</name>
<keyword evidence="2" id="KW-1185">Reference proteome</keyword>
<dbReference type="RefSeq" id="WP_164455388.1">
    <property type="nucleotide sequence ID" value="NZ_JAAIJQ010000096.1"/>
</dbReference>
<accession>A0A6M0K405</accession>
<proteinExistence type="predicted"/>
<dbReference type="EMBL" id="JAAIJQ010000096">
    <property type="protein sequence ID" value="NEV64538.1"/>
    <property type="molecule type" value="Genomic_DNA"/>
</dbReference>
<evidence type="ECO:0000313" key="1">
    <source>
        <dbReference type="EMBL" id="NEV64538.1"/>
    </source>
</evidence>
<organism evidence="1 2">
    <name type="scientific">Thiorhodococcus minor</name>
    <dbReference type="NCBI Taxonomy" id="57489"/>
    <lineage>
        <taxon>Bacteria</taxon>
        <taxon>Pseudomonadati</taxon>
        <taxon>Pseudomonadota</taxon>
        <taxon>Gammaproteobacteria</taxon>
        <taxon>Chromatiales</taxon>
        <taxon>Chromatiaceae</taxon>
        <taxon>Thiorhodococcus</taxon>
    </lineage>
</organism>
<sequence length="128" mass="13998">MNAPQSSQAMAALFNLPADERYVYFVSEIAGQRKVWTLAGPGGFVAFCDEDGHDCFPFWPAPDLAETVADADWSDCRAEALDLDVFMSRWLRGMARDGRLVSVFPAPDGTGIVVDPLELLDDLQAELG</sequence>
<protein>
    <submittedName>
        <fullName evidence="1">DUF2750 domain-containing protein</fullName>
    </submittedName>
</protein>
<dbReference type="Pfam" id="PF11042">
    <property type="entry name" value="DUF2750"/>
    <property type="match status" value="1"/>
</dbReference>
<dbReference type="Proteomes" id="UP000483379">
    <property type="component" value="Unassembled WGS sequence"/>
</dbReference>
<dbReference type="AlphaFoldDB" id="A0A6M0K405"/>
<reference evidence="1 2" key="1">
    <citation type="submission" date="2020-02" db="EMBL/GenBank/DDBJ databases">
        <title>Genome sequences of Thiorhodococcus mannitoliphagus and Thiorhodococcus minor, purple sulfur photosynthetic bacteria in the gammaproteobacterial family, Chromatiaceae.</title>
        <authorList>
            <person name="Aviles F.A."/>
            <person name="Meyer T.E."/>
            <person name="Kyndt J.A."/>
        </authorList>
    </citation>
    <scope>NUCLEOTIDE SEQUENCE [LARGE SCALE GENOMIC DNA]</scope>
    <source>
        <strain evidence="1 2">DSM 11518</strain>
    </source>
</reference>